<keyword evidence="1" id="KW-0472">Membrane</keyword>
<keyword evidence="1" id="KW-0812">Transmembrane</keyword>
<organism evidence="2 3">
    <name type="scientific">Euroglyphus maynei</name>
    <name type="common">Mayne's house dust mite</name>
    <dbReference type="NCBI Taxonomy" id="6958"/>
    <lineage>
        <taxon>Eukaryota</taxon>
        <taxon>Metazoa</taxon>
        <taxon>Ecdysozoa</taxon>
        <taxon>Arthropoda</taxon>
        <taxon>Chelicerata</taxon>
        <taxon>Arachnida</taxon>
        <taxon>Acari</taxon>
        <taxon>Acariformes</taxon>
        <taxon>Sarcoptiformes</taxon>
        <taxon>Astigmata</taxon>
        <taxon>Psoroptidia</taxon>
        <taxon>Analgoidea</taxon>
        <taxon>Pyroglyphidae</taxon>
        <taxon>Pyroglyphinae</taxon>
        <taxon>Euroglyphus</taxon>
    </lineage>
</organism>
<accession>A0A1Y3BER1</accession>
<evidence type="ECO:0000313" key="3">
    <source>
        <dbReference type="Proteomes" id="UP000194236"/>
    </source>
</evidence>
<dbReference type="AlphaFoldDB" id="A0A1Y3BER1"/>
<dbReference type="EMBL" id="MUJZ01023297">
    <property type="protein sequence ID" value="OTF79400.1"/>
    <property type="molecule type" value="Genomic_DNA"/>
</dbReference>
<gene>
    <name evidence="2" type="ORF">BLA29_013704</name>
</gene>
<comment type="caution">
    <text evidence="2">The sequence shown here is derived from an EMBL/GenBank/DDBJ whole genome shotgun (WGS) entry which is preliminary data.</text>
</comment>
<keyword evidence="1" id="KW-1133">Transmembrane helix</keyword>
<evidence type="ECO:0000256" key="1">
    <source>
        <dbReference type="SAM" id="Phobius"/>
    </source>
</evidence>
<keyword evidence="3" id="KW-1185">Reference proteome</keyword>
<reference evidence="2 3" key="1">
    <citation type="submission" date="2017-03" db="EMBL/GenBank/DDBJ databases">
        <title>Genome Survey of Euroglyphus maynei.</title>
        <authorList>
            <person name="Arlian L.G."/>
            <person name="Morgan M.S."/>
            <person name="Rider S.D."/>
        </authorList>
    </citation>
    <scope>NUCLEOTIDE SEQUENCE [LARGE SCALE GENOMIC DNA]</scope>
    <source>
        <strain evidence="2">Arlian Lab</strain>
        <tissue evidence="2">Whole body</tissue>
    </source>
</reference>
<sequence>MIITYHYIIITEVSNILVKNYLKKNDNLLLNKSVMKRNENQIKAGVSIVNVLTASVVFINVVAVVIIINVGE</sequence>
<protein>
    <submittedName>
        <fullName evidence="2">Uncharacterized protein</fullName>
    </submittedName>
</protein>
<name>A0A1Y3BER1_EURMA</name>
<proteinExistence type="predicted"/>
<feature type="transmembrane region" description="Helical" evidence="1">
    <location>
        <begin position="44"/>
        <end position="68"/>
    </location>
</feature>
<dbReference type="Proteomes" id="UP000194236">
    <property type="component" value="Unassembled WGS sequence"/>
</dbReference>
<evidence type="ECO:0000313" key="2">
    <source>
        <dbReference type="EMBL" id="OTF79400.1"/>
    </source>
</evidence>